<dbReference type="EMBL" id="QXQB01000001">
    <property type="protein sequence ID" value="RJX41199.1"/>
    <property type="molecule type" value="Genomic_DNA"/>
</dbReference>
<evidence type="ECO:0000256" key="2">
    <source>
        <dbReference type="ARBA" id="ARBA00022475"/>
    </source>
</evidence>
<proteinExistence type="predicted"/>
<evidence type="ECO:0000256" key="6">
    <source>
        <dbReference type="SAM" id="Phobius"/>
    </source>
</evidence>
<dbReference type="GO" id="GO:0006011">
    <property type="term" value="P:UDP-alpha-D-glucose metabolic process"/>
    <property type="evidence" value="ECO:0007669"/>
    <property type="project" value="InterPro"/>
</dbReference>
<comment type="caution">
    <text evidence="8">The sequence shown here is derived from an EMBL/GenBank/DDBJ whole genome shotgun (WGS) entry which is preliminary data.</text>
</comment>
<evidence type="ECO:0000256" key="5">
    <source>
        <dbReference type="ARBA" id="ARBA00023136"/>
    </source>
</evidence>
<evidence type="ECO:0000313" key="8">
    <source>
        <dbReference type="EMBL" id="RJX41199.1"/>
    </source>
</evidence>
<sequence>MKKRLLLTALIALQLFLAMIAPASAEQSATAGANADATKTYGSSLANASMMGGFATSQQYFQLESYWNVESVDLYLDYKATPLTQDEWSSVTLLINGKPFHSFRPEVNDQEKQTLTVNVPLESLLEGSNLLSVQGNIQTVKPGSELVCWATDSKNSWLQLFDSSRIAIQYKTKPMEGTIRDFNVHFKGLDTVNDGKNAIVVPTNSEAAELEAAMYTLSGLAKANPLKQNVIPVLEIGTASVKSKSAIVVVAMYDHLPDDIKKLITRESMQGKALLQVVQLGNTSALVITSDDAELLVRAGRLAANQSLLQQLDRPAKLVDAATEVETPAVEISKNIKLTENGDKLTGARHREQVYFVSMPGNRSIADASKLSLDFRYAKNLDFDRSMVTVYINDTPIGSKKLSAEMADRDHLALQVPKNLNISGNFSVKVAFDLEMTNPGCIEEQDQMPWAYVDKESMLQLHTRDRADLLLDNYPYPFVRDGSYNQVAVVLPKDRDAYLYQSLANVFNLLGQFAQTNTGDIGFYSDDAGENELSGKQIIAIGSYENNRVIQSNNDSLFFQFDPNSKGFHSNEKMSIDIDYGKRVGALQLINSPYDDRNGMLAVTGYSPEFYYLASQLVASEGLLWKVYGDGVLTDKDGTVRPFRFKEAAAPESPSVISDIMDRSDVLSFMVILVLVLVFVLVSLILMIRKYRKKRGNAE</sequence>
<feature type="signal peptide" evidence="7">
    <location>
        <begin position="1"/>
        <end position="25"/>
    </location>
</feature>
<dbReference type="Gene3D" id="2.60.120.260">
    <property type="entry name" value="Galactose-binding domain-like"/>
    <property type="match status" value="2"/>
</dbReference>
<feature type="chain" id="PRO_5017486356" evidence="7">
    <location>
        <begin position="26"/>
        <end position="699"/>
    </location>
</feature>
<evidence type="ECO:0000256" key="4">
    <source>
        <dbReference type="ARBA" id="ARBA00022989"/>
    </source>
</evidence>
<dbReference type="RefSeq" id="WP_120107463.1">
    <property type="nucleotide sequence ID" value="NZ_QXQB01000001.1"/>
</dbReference>
<keyword evidence="7" id="KW-0732">Signal</keyword>
<evidence type="ECO:0000256" key="3">
    <source>
        <dbReference type="ARBA" id="ARBA00022692"/>
    </source>
</evidence>
<dbReference type="InterPro" id="IPR018513">
    <property type="entry name" value="Cell_synthase_bac"/>
</dbReference>
<dbReference type="Pfam" id="PF03170">
    <property type="entry name" value="BcsB"/>
    <property type="match status" value="1"/>
</dbReference>
<dbReference type="PANTHER" id="PTHR39083">
    <property type="entry name" value="CYCLIC DI-GMP-BINDING PROTEIN"/>
    <property type="match status" value="1"/>
</dbReference>
<keyword evidence="9" id="KW-1185">Reference proteome</keyword>
<protein>
    <submittedName>
        <fullName evidence="8">Cellulose synthase</fullName>
    </submittedName>
</protein>
<keyword evidence="3 6" id="KW-0812">Transmembrane</keyword>
<accession>A0A3A6PSE2</accession>
<dbReference type="AlphaFoldDB" id="A0A3A6PSE2"/>
<name>A0A3A6PSE2_9BACL</name>
<keyword evidence="5 6" id="KW-0472">Membrane</keyword>
<reference evidence="8 9" key="1">
    <citation type="submission" date="2018-09" db="EMBL/GenBank/DDBJ databases">
        <title>Paenibacillus aracenensis nov. sp. isolated from a cave in southern Spain.</title>
        <authorList>
            <person name="Jurado V."/>
            <person name="Gutierrez-Patricio S."/>
            <person name="Gonzalez-Pimentel J.L."/>
            <person name="Miller A.Z."/>
            <person name="Laiz L."/>
            <person name="Saiz-Jimenez C."/>
        </authorList>
    </citation>
    <scope>NUCLEOTIDE SEQUENCE [LARGE SCALE GENOMIC DNA]</scope>
    <source>
        <strain evidence="8 9">JCM 19203</strain>
    </source>
</reference>
<feature type="transmembrane region" description="Helical" evidence="6">
    <location>
        <begin position="666"/>
        <end position="688"/>
    </location>
</feature>
<evidence type="ECO:0000256" key="7">
    <source>
        <dbReference type="SAM" id="SignalP"/>
    </source>
</evidence>
<dbReference type="Proteomes" id="UP000267798">
    <property type="component" value="Unassembled WGS sequence"/>
</dbReference>
<dbReference type="GO" id="GO:0005886">
    <property type="term" value="C:plasma membrane"/>
    <property type="evidence" value="ECO:0007669"/>
    <property type="project" value="UniProtKB-SubCell"/>
</dbReference>
<evidence type="ECO:0000313" key="9">
    <source>
        <dbReference type="Proteomes" id="UP000267798"/>
    </source>
</evidence>
<gene>
    <name evidence="8" type="ORF">D3P09_04210</name>
</gene>
<evidence type="ECO:0000256" key="1">
    <source>
        <dbReference type="ARBA" id="ARBA00004162"/>
    </source>
</evidence>
<keyword evidence="2" id="KW-1003">Cell membrane</keyword>
<dbReference type="OrthoDB" id="2655838at2"/>
<dbReference type="PANTHER" id="PTHR39083:SF1">
    <property type="entry name" value="CYCLIC DI-GMP-BINDING PROTEIN"/>
    <property type="match status" value="1"/>
</dbReference>
<organism evidence="8 9">
    <name type="scientific">Paenibacillus pinisoli</name>
    <dbReference type="NCBI Taxonomy" id="1276110"/>
    <lineage>
        <taxon>Bacteria</taxon>
        <taxon>Bacillati</taxon>
        <taxon>Bacillota</taxon>
        <taxon>Bacilli</taxon>
        <taxon>Bacillales</taxon>
        <taxon>Paenibacillaceae</taxon>
        <taxon>Paenibacillus</taxon>
    </lineage>
</organism>
<comment type="subcellular location">
    <subcellularLocation>
        <location evidence="1">Cell membrane</location>
        <topology evidence="1">Single-pass membrane protein</topology>
    </subcellularLocation>
</comment>
<keyword evidence="4 6" id="KW-1133">Transmembrane helix</keyword>